<dbReference type="NCBIfam" id="TIGR02669">
    <property type="entry name" value="SpoIID_LytB"/>
    <property type="match status" value="1"/>
</dbReference>
<dbReference type="RefSeq" id="WP_244349508.1">
    <property type="nucleotide sequence ID" value="NZ_JAFIRA010000008.1"/>
</dbReference>
<dbReference type="PANTHER" id="PTHR30032">
    <property type="entry name" value="N-ACETYLMURAMOYL-L-ALANINE AMIDASE-RELATED"/>
    <property type="match status" value="1"/>
</dbReference>
<organism evidence="2 3">
    <name type="scientific">Thermostichus vulcanus str. 'Rupite'</name>
    <dbReference type="NCBI Taxonomy" id="2813851"/>
    <lineage>
        <taxon>Bacteria</taxon>
        <taxon>Bacillati</taxon>
        <taxon>Cyanobacteriota</taxon>
        <taxon>Cyanophyceae</taxon>
        <taxon>Thermostichales</taxon>
        <taxon>Thermostichaceae</taxon>
        <taxon>Thermostichus</taxon>
    </lineage>
</organism>
<comment type="caution">
    <text evidence="2">The sequence shown here is derived from an EMBL/GenBank/DDBJ whole genome shotgun (WGS) entry which is preliminary data.</text>
</comment>
<dbReference type="Proteomes" id="UP000830835">
    <property type="component" value="Unassembled WGS sequence"/>
</dbReference>
<proteinExistence type="predicted"/>
<dbReference type="EMBL" id="JAFIRA010000008">
    <property type="protein sequence ID" value="MCJ2542277.1"/>
    <property type="molecule type" value="Genomic_DNA"/>
</dbReference>
<accession>A0ABT0C980</accession>
<sequence>MPSYQPPTVKTRRVVQSTLISGLSLLLTAFGAGDPFREEALATVATPQNPILQVGILQRFGRSETDEVELAAPAGSLLTLQFEQADGTPQTQRTAQVTIGIVNRALTTPETIHRLILSSHKSFESAEANANHWQSLGISTEIAQPEEWQVWAHRAYTPQQLTQIHLYAQEEGIPNVRAVVQERQERAELSWVHDHFRYHRTRLTVTSDAGYLRVNDRYYAGSLTIQPNAYGSYTVVNAVPLETYLRGVVPHEVGPGAPFAAMAAQAILARTYALKNLHRFQIDDYQICANTHCQVYRGLTGTNPRTDEAIRQTSGQVLTYNGELVDAVYSSTNGGVSAAFEDVWDGDPRPYLRPQADIAHQPGQSLDLRQESSFQSFLAQREGFNEVGVSRLFRWEFAQSLNELNAQLRAAQDYLGIPMPQWTSIKGMNILERSASGRVQAMQLDLQTTEGLYSITLHKDQVRLAFPRLYSTMFRVEPLKQGDQLTGYQFVGGGFGHGVGLSQYGSYTLARQGFSPAQILEFYYPGTTLAPLGSLSLQLPDASVAHSGH</sequence>
<dbReference type="InterPro" id="IPR013693">
    <property type="entry name" value="SpoIID/LytB_N"/>
</dbReference>
<evidence type="ECO:0000313" key="3">
    <source>
        <dbReference type="Proteomes" id="UP000830835"/>
    </source>
</evidence>
<feature type="domain" description="Sporulation stage II protein D amidase enhancer LytB N-terminal" evidence="1">
    <location>
        <begin position="231"/>
        <end position="320"/>
    </location>
</feature>
<keyword evidence="3" id="KW-1185">Reference proteome</keyword>
<dbReference type="InterPro" id="IPR051922">
    <property type="entry name" value="Bact_Sporulation_Assoc"/>
</dbReference>
<name>A0ABT0C980_THEVL</name>
<reference evidence="2" key="1">
    <citation type="submission" date="2021-02" db="EMBL/GenBank/DDBJ databases">
        <title>The CRISPR/cas machinery reduction and long-range gene transfer in the hot spring cyanobacterium Synechococcus.</title>
        <authorList>
            <person name="Dvorak P."/>
            <person name="Jahodarova E."/>
            <person name="Hasler P."/>
            <person name="Poulickova A."/>
        </authorList>
    </citation>
    <scope>NUCLEOTIDE SEQUENCE</scope>
    <source>
        <strain evidence="2">Rupite</strain>
    </source>
</reference>
<protein>
    <submittedName>
        <fullName evidence="2">SpoIID/LytB domain-containing protein</fullName>
    </submittedName>
</protein>
<gene>
    <name evidence="2" type="ORF">JX360_05050</name>
</gene>
<dbReference type="InterPro" id="IPR013486">
    <property type="entry name" value="SpoIID/LytB"/>
</dbReference>
<dbReference type="PANTHER" id="PTHR30032:SF4">
    <property type="entry name" value="AMIDASE ENHANCER"/>
    <property type="match status" value="1"/>
</dbReference>
<evidence type="ECO:0000313" key="2">
    <source>
        <dbReference type="EMBL" id="MCJ2542277.1"/>
    </source>
</evidence>
<dbReference type="Pfam" id="PF08486">
    <property type="entry name" value="SpoIID"/>
    <property type="match status" value="1"/>
</dbReference>
<evidence type="ECO:0000259" key="1">
    <source>
        <dbReference type="Pfam" id="PF08486"/>
    </source>
</evidence>